<dbReference type="KEGG" id="fsy:FsymDg_3231"/>
<evidence type="ECO:0000259" key="10">
    <source>
        <dbReference type="Pfam" id="PF08335"/>
    </source>
</evidence>
<dbReference type="SUPFAM" id="SSF81593">
    <property type="entry name" value="Nucleotidyltransferase substrate binding subunit/domain"/>
    <property type="match status" value="2"/>
</dbReference>
<feature type="domain" description="Glutamate-ammonia ligase adenylyltransferase repeated" evidence="9">
    <location>
        <begin position="127"/>
        <end position="375"/>
    </location>
</feature>
<dbReference type="Pfam" id="PF03710">
    <property type="entry name" value="GlnE"/>
    <property type="match status" value="2"/>
</dbReference>
<dbReference type="PANTHER" id="PTHR30621">
    <property type="entry name" value="GLUTAMINE SYNTHETASE ADENYLYLTRANSFERASE"/>
    <property type="match status" value="1"/>
</dbReference>
<dbReference type="GO" id="GO:0000287">
    <property type="term" value="F:magnesium ion binding"/>
    <property type="evidence" value="ECO:0007669"/>
    <property type="project" value="UniProtKB-UniRule"/>
</dbReference>
<dbReference type="Proteomes" id="UP000001549">
    <property type="component" value="Chromosome"/>
</dbReference>
<accession>F8AZ69</accession>
<keyword evidence="2 7" id="KW-0548">Nucleotidyltransferase</keyword>
<dbReference type="EC" id="2.7.7.89" evidence="7"/>
<evidence type="ECO:0000256" key="2">
    <source>
        <dbReference type="ARBA" id="ARBA00022695"/>
    </source>
</evidence>
<dbReference type="EMBL" id="CP002801">
    <property type="protein sequence ID" value="AEH10537.1"/>
    <property type="molecule type" value="Genomic_DNA"/>
</dbReference>
<dbReference type="InterPro" id="IPR023057">
    <property type="entry name" value="GlnE"/>
</dbReference>
<evidence type="ECO:0000256" key="7">
    <source>
        <dbReference type="HAMAP-Rule" id="MF_00802"/>
    </source>
</evidence>
<evidence type="ECO:0000256" key="3">
    <source>
        <dbReference type="ARBA" id="ARBA00022741"/>
    </source>
</evidence>
<dbReference type="STRING" id="656024.FsymDg_3231"/>
<evidence type="ECO:0000256" key="4">
    <source>
        <dbReference type="ARBA" id="ARBA00022840"/>
    </source>
</evidence>
<dbReference type="NCBIfam" id="NF010707">
    <property type="entry name" value="PRK14109.1"/>
    <property type="match status" value="1"/>
</dbReference>
<dbReference type="Gene3D" id="1.20.120.330">
    <property type="entry name" value="Nucleotidyltransferases domain 2"/>
    <property type="match status" value="2"/>
</dbReference>
<dbReference type="GO" id="GO:0005524">
    <property type="term" value="F:ATP binding"/>
    <property type="evidence" value="ECO:0007669"/>
    <property type="project" value="UniProtKB-UniRule"/>
</dbReference>
<dbReference type="RefSeq" id="WP_013874432.1">
    <property type="nucleotide sequence ID" value="NC_015656.1"/>
</dbReference>
<dbReference type="InterPro" id="IPR013546">
    <property type="entry name" value="PII_UdlTrfase/GS_AdlTrfase"/>
</dbReference>
<keyword evidence="6 7" id="KW-0511">Multifunctional enzyme</keyword>
<feature type="region of interest" description="Adenylyl removase" evidence="7">
    <location>
        <begin position="1"/>
        <end position="541"/>
    </location>
</feature>
<dbReference type="AlphaFoldDB" id="F8AZ69"/>
<evidence type="ECO:0000259" key="9">
    <source>
        <dbReference type="Pfam" id="PF03710"/>
    </source>
</evidence>
<dbReference type="Pfam" id="PF08335">
    <property type="entry name" value="GlnD_UR_UTase"/>
    <property type="match status" value="2"/>
</dbReference>
<proteinExistence type="inferred from homology"/>
<keyword evidence="12" id="KW-1185">Reference proteome</keyword>
<keyword evidence="1 7" id="KW-0808">Transferase</keyword>
<dbReference type="GO" id="GO:0016874">
    <property type="term" value="F:ligase activity"/>
    <property type="evidence" value="ECO:0007669"/>
    <property type="project" value="UniProtKB-KW"/>
</dbReference>
<dbReference type="HAMAP" id="MF_00802">
    <property type="entry name" value="GlnE"/>
    <property type="match status" value="1"/>
</dbReference>
<gene>
    <name evidence="7" type="primary">glnE</name>
    <name evidence="11" type="ordered locus">FsymDg_3231</name>
</gene>
<dbReference type="CDD" id="cd05401">
    <property type="entry name" value="NT_GlnE_GlnD_like"/>
    <property type="match status" value="2"/>
</dbReference>
<dbReference type="HOGENOM" id="CLU_006233_1_0_11"/>
<dbReference type="GO" id="GO:0047388">
    <property type="term" value="F:[glutamine synthetase]-adenylyl-L-tyrosine phosphorylase activity"/>
    <property type="evidence" value="ECO:0007669"/>
    <property type="project" value="UniProtKB-EC"/>
</dbReference>
<dbReference type="GO" id="GO:0008882">
    <property type="term" value="F:[glutamate-ammonia-ligase] adenylyltransferase activity"/>
    <property type="evidence" value="ECO:0007669"/>
    <property type="project" value="UniProtKB-UniRule"/>
</dbReference>
<evidence type="ECO:0000256" key="1">
    <source>
        <dbReference type="ARBA" id="ARBA00022679"/>
    </source>
</evidence>
<comment type="function">
    <text evidence="7">Involved in the regulation of glutamine synthetase GlnA, a key enzyme in the process to assimilate ammonia. When cellular nitrogen levels are high, the C-terminal adenylyl transferase (AT) inactivates GlnA by covalent transfer of an adenylyl group from ATP to specific tyrosine residue of GlnA, thus reducing its activity. Conversely, when nitrogen levels are low, the N-terminal adenylyl removase (AR) activates GlnA by removing the adenylyl group by phosphorolysis, increasing its activity. The regulatory region of GlnE binds the signal transduction protein PII (GlnB) which indicates the nitrogen status of the cell.</text>
</comment>
<organism evidence="11 12">
    <name type="scientific">Candidatus Protofrankia datiscae</name>
    <dbReference type="NCBI Taxonomy" id="2716812"/>
    <lineage>
        <taxon>Bacteria</taxon>
        <taxon>Bacillati</taxon>
        <taxon>Actinomycetota</taxon>
        <taxon>Actinomycetes</taxon>
        <taxon>Frankiales</taxon>
        <taxon>Frankiaceae</taxon>
        <taxon>Protofrankia</taxon>
    </lineage>
</organism>
<dbReference type="EC" id="2.7.7.42" evidence="7"/>
<keyword evidence="11" id="KW-0436">Ligase</keyword>
<dbReference type="PANTHER" id="PTHR30621:SF0">
    <property type="entry name" value="BIFUNCTIONAL GLUTAMINE SYNTHETASE ADENYLYLTRANSFERASE_ADENYLYL-REMOVING ENZYME"/>
    <property type="match status" value="1"/>
</dbReference>
<feature type="region of interest" description="Disordered" evidence="8">
    <location>
        <begin position="1"/>
        <end position="26"/>
    </location>
</feature>
<reference evidence="11 12" key="1">
    <citation type="submission" date="2011-05" db="EMBL/GenBank/DDBJ databases">
        <title>Complete sequence of chromosome of Frankia symbiont of Datisca glomerata.</title>
        <authorList>
            <consortium name="US DOE Joint Genome Institute"/>
            <person name="Lucas S."/>
            <person name="Han J."/>
            <person name="Lapidus A."/>
            <person name="Cheng J.-F."/>
            <person name="Goodwin L."/>
            <person name="Pitluck S."/>
            <person name="Peters L."/>
            <person name="Mikhailova N."/>
            <person name="Chertkov O."/>
            <person name="Teshima H."/>
            <person name="Han C."/>
            <person name="Tapia R."/>
            <person name="Land M."/>
            <person name="Hauser L."/>
            <person name="Kyrpides N."/>
            <person name="Ivanova N."/>
            <person name="Pagani I."/>
            <person name="Berry A."/>
            <person name="Pawlowski K."/>
            <person name="Persson T."/>
            <person name="Vanden Heuvel B."/>
            <person name="Benson D."/>
            <person name="Woyke T."/>
        </authorList>
    </citation>
    <scope>NUCLEOTIDE SEQUENCE [LARGE SCALE GENOMIC DNA]</scope>
    <source>
        <strain evidence="12">4085684</strain>
    </source>
</reference>
<comment type="catalytic activity">
    <reaction evidence="7">
        <text>[glutamine synthetase]-L-tyrosine + ATP = [glutamine synthetase]-O(4)-(5'-adenylyl)-L-tyrosine + diphosphate</text>
        <dbReference type="Rhea" id="RHEA:18589"/>
        <dbReference type="Rhea" id="RHEA-COMP:10660"/>
        <dbReference type="Rhea" id="RHEA-COMP:10661"/>
        <dbReference type="ChEBI" id="CHEBI:30616"/>
        <dbReference type="ChEBI" id="CHEBI:33019"/>
        <dbReference type="ChEBI" id="CHEBI:46858"/>
        <dbReference type="ChEBI" id="CHEBI:83624"/>
        <dbReference type="EC" id="2.7.7.42"/>
    </reaction>
</comment>
<feature type="domain" description="PII-uridylyltransferase/Glutamine-synthetase adenylyltransferase" evidence="10">
    <location>
        <begin position="923"/>
        <end position="1044"/>
    </location>
</feature>
<keyword evidence="5 7" id="KW-0460">Magnesium</keyword>
<feature type="domain" description="PII-uridylyltransferase/Glutamine-synthetase adenylyltransferase" evidence="10">
    <location>
        <begin position="398"/>
        <end position="537"/>
    </location>
</feature>
<feature type="region of interest" description="Adenylyl transferase" evidence="7">
    <location>
        <begin position="549"/>
        <end position="1061"/>
    </location>
</feature>
<comment type="similarity">
    <text evidence="7">Belongs to the GlnE family.</text>
</comment>
<evidence type="ECO:0000256" key="5">
    <source>
        <dbReference type="ARBA" id="ARBA00022842"/>
    </source>
</evidence>
<comment type="catalytic activity">
    <reaction evidence="7">
        <text>[glutamine synthetase]-O(4)-(5'-adenylyl)-L-tyrosine + phosphate = [glutamine synthetase]-L-tyrosine + ADP</text>
        <dbReference type="Rhea" id="RHEA:43716"/>
        <dbReference type="Rhea" id="RHEA-COMP:10660"/>
        <dbReference type="Rhea" id="RHEA-COMP:10661"/>
        <dbReference type="ChEBI" id="CHEBI:43474"/>
        <dbReference type="ChEBI" id="CHEBI:46858"/>
        <dbReference type="ChEBI" id="CHEBI:83624"/>
        <dbReference type="ChEBI" id="CHEBI:456216"/>
        <dbReference type="EC" id="2.7.7.89"/>
    </reaction>
</comment>
<dbReference type="eggNOG" id="COG1391">
    <property type="taxonomic scope" value="Bacteria"/>
</dbReference>
<evidence type="ECO:0000256" key="8">
    <source>
        <dbReference type="SAM" id="MobiDB-lite"/>
    </source>
</evidence>
<keyword evidence="4 7" id="KW-0067">ATP-binding</keyword>
<dbReference type="GO" id="GO:0000820">
    <property type="term" value="P:regulation of glutamine family amino acid metabolic process"/>
    <property type="evidence" value="ECO:0007669"/>
    <property type="project" value="UniProtKB-UniRule"/>
</dbReference>
<dbReference type="SUPFAM" id="SSF81301">
    <property type="entry name" value="Nucleotidyltransferase"/>
    <property type="match status" value="2"/>
</dbReference>
<dbReference type="InterPro" id="IPR005190">
    <property type="entry name" value="GlnE_rpt_dom"/>
</dbReference>
<name>F8AZ69_9ACTN</name>
<feature type="domain" description="Glutamate-ammonia ligase adenylyltransferase repeated" evidence="9">
    <location>
        <begin position="642"/>
        <end position="882"/>
    </location>
</feature>
<sequence>MGDVSRTGVARVPGDLGSIGSTHPRGSSVQAQLARMGFTNVDRFAVTVRRLGLVDHDDERPSGAAGAAGAATPSGDLYDNALLAELARAANPDLALAALERIVETAPADVGRDLLTVLGTRPGLRTRLVAVLGASAALGDHLVRHPTDWRVLADDDLMRTPPDADLTRARLLRAVGAGPDMPLPRAAGDSTEVLDALRVAYRRSLMILAARDLTGAVSLDDATAELADLAAAALDAALAVARSALSPSAPPARLAVVGMGKCGGRELNYVSDVDVLFVAEPGDDGRPATTSAARTAALGTATSLAVGMVRACGAVTGEGTLFQVDVGLRPEGRDGPLVRTLASHDAYYRRWARTWEFQALLKARPIAGDREVGEQLCAAVRPLVWSAASRPGFVADVRAMRRRVERSLPRADADRDLKLGPGGLRDVEFAVQLLQLVHGRADPTLRAVSTLPALDALARGGYVGRRDAAGLADAYRFLRGTEHRLQLQRLRRVHTLPRDPAEMRWLARSLGFATAERMEAEHARVARFVRRLHERLFYQPLLEAVARLSAEEVRLTPAEARDRLAALGFADTGRALRHIEALTSGVSRTATIQRRLLPAMLHWFADAADPDAGLLAYRRVSEALGHTPWYLRLLRDEGGAAERLARLLAASTYVADLMQHAPESVRLLRTIDDLRPSGREQLVRVLIAIARRNPAREQAVGRARAVRRVELVRVACADLLGLLDVAAVGQALSDAAAATIEAALFVAQRRFEQETGRPLPVRIAVIAMGRLGGEELSYGSDADVVFVHEPVDDSRGSLTDSEVAAAAGSVVAELLRLLALPAGADPPLVLDAQLRPEGRAGPMTRTLASYAAYFNRWSQGWEAQALLRARPVAGDAALGERFCAWVDGIRYPPALRPGVVAELVRLRGRMEAERIPSGVDHTLHLKLGPGGLADVEWAVQVLQLRHAHRVPALRTTSTLAGLRAAVSAGLLDPAEAATLTQAWTTASRIRNAIMLARGRPGDVLPRQPRALAQVAGALGRPADQTETLMGDYRRGGAHARAVVEAVFARELDNGYPAGADG</sequence>
<dbReference type="GO" id="GO:0005829">
    <property type="term" value="C:cytosol"/>
    <property type="evidence" value="ECO:0007669"/>
    <property type="project" value="TreeGrafter"/>
</dbReference>
<evidence type="ECO:0000313" key="11">
    <source>
        <dbReference type="EMBL" id="AEH10537.1"/>
    </source>
</evidence>
<comment type="cofactor">
    <cofactor evidence="7">
        <name>Mg(2+)</name>
        <dbReference type="ChEBI" id="CHEBI:18420"/>
    </cofactor>
</comment>
<evidence type="ECO:0000313" key="12">
    <source>
        <dbReference type="Proteomes" id="UP000001549"/>
    </source>
</evidence>
<dbReference type="Gene3D" id="3.30.460.10">
    <property type="entry name" value="Beta Polymerase, domain 2"/>
    <property type="match status" value="2"/>
</dbReference>
<protein>
    <recommendedName>
        <fullName evidence="7">Bifunctional glutamine synthetase adenylyltransferase/adenylyl-removing enzyme</fullName>
    </recommendedName>
    <alternativeName>
        <fullName evidence="7">ATP:glutamine synthetase adenylyltransferase</fullName>
    </alternativeName>
    <alternativeName>
        <fullName evidence="7">ATase</fullName>
    </alternativeName>
    <domain>
        <recommendedName>
            <fullName evidence="7">Glutamine synthetase adenylyl-L-tyrosine phosphorylase</fullName>
            <ecNumber evidence="7">2.7.7.89</ecNumber>
        </recommendedName>
        <alternativeName>
            <fullName evidence="7">Adenylyl removase</fullName>
            <shortName evidence="7">AR</shortName>
            <shortName evidence="7">AT-N</shortName>
        </alternativeName>
    </domain>
    <domain>
        <recommendedName>
            <fullName evidence="7">Glutamine synthetase adenylyl transferase</fullName>
            <ecNumber evidence="7">2.7.7.42</ecNumber>
        </recommendedName>
        <alternativeName>
            <fullName evidence="7">Adenylyl transferase</fullName>
            <shortName evidence="7">AT</shortName>
            <shortName evidence="7">AT-C</shortName>
        </alternativeName>
    </domain>
</protein>
<dbReference type="InterPro" id="IPR043519">
    <property type="entry name" value="NT_sf"/>
</dbReference>
<keyword evidence="3 7" id="KW-0547">Nucleotide-binding</keyword>
<evidence type="ECO:0000256" key="6">
    <source>
        <dbReference type="ARBA" id="ARBA00023268"/>
    </source>
</evidence>
<dbReference type="Gene3D" id="1.20.120.1510">
    <property type="match status" value="1"/>
</dbReference>